<evidence type="ECO:0000256" key="5">
    <source>
        <dbReference type="ARBA" id="ARBA00022692"/>
    </source>
</evidence>
<reference evidence="15 16" key="1">
    <citation type="submission" date="2022-05" db="EMBL/GenBank/DDBJ databases">
        <title>Luteimonas sp. SX5, whole genome shotgun sequencing project.</title>
        <authorList>
            <person name="Zhao G."/>
            <person name="Shen L."/>
        </authorList>
    </citation>
    <scope>NUCLEOTIDE SEQUENCE [LARGE SCALE GENOMIC DNA]</scope>
    <source>
        <strain evidence="15 16">SX5</strain>
    </source>
</reference>
<dbReference type="InterPro" id="IPR037066">
    <property type="entry name" value="Plug_dom_sf"/>
</dbReference>
<organism evidence="15 16">
    <name type="scientific">Luteimonas galliterrae</name>
    <dbReference type="NCBI Taxonomy" id="2940486"/>
    <lineage>
        <taxon>Bacteria</taxon>
        <taxon>Pseudomonadati</taxon>
        <taxon>Pseudomonadota</taxon>
        <taxon>Gammaproteobacteria</taxon>
        <taxon>Lysobacterales</taxon>
        <taxon>Lysobacteraceae</taxon>
        <taxon>Luteimonas</taxon>
    </lineage>
</organism>
<keyword evidence="16" id="KW-1185">Reference proteome</keyword>
<dbReference type="SMART" id="SM00965">
    <property type="entry name" value="STN"/>
    <property type="match status" value="1"/>
</dbReference>
<dbReference type="PROSITE" id="PS52016">
    <property type="entry name" value="TONB_DEPENDENT_REC_3"/>
    <property type="match status" value="1"/>
</dbReference>
<dbReference type="PANTHER" id="PTHR47234">
    <property type="match status" value="1"/>
</dbReference>
<evidence type="ECO:0000256" key="10">
    <source>
        <dbReference type="PROSITE-ProRule" id="PRU01360"/>
    </source>
</evidence>
<dbReference type="InterPro" id="IPR011662">
    <property type="entry name" value="Secretin/TonB_short_N"/>
</dbReference>
<dbReference type="InterPro" id="IPR039426">
    <property type="entry name" value="TonB-dep_rcpt-like"/>
</dbReference>
<evidence type="ECO:0000256" key="13">
    <source>
        <dbReference type="SAM" id="SignalP"/>
    </source>
</evidence>
<accession>A0ABT0MHP4</accession>
<feature type="domain" description="Secretin/TonB short N-terminal" evidence="14">
    <location>
        <begin position="50"/>
        <end position="101"/>
    </location>
</feature>
<dbReference type="Gene3D" id="2.170.130.10">
    <property type="entry name" value="TonB-dependent receptor, plug domain"/>
    <property type="match status" value="1"/>
</dbReference>
<dbReference type="Pfam" id="PF07715">
    <property type="entry name" value="Plug"/>
    <property type="match status" value="1"/>
</dbReference>
<dbReference type="RefSeq" id="WP_249472803.1">
    <property type="nucleotide sequence ID" value="NZ_JAMBEP010000001.1"/>
</dbReference>
<evidence type="ECO:0000256" key="6">
    <source>
        <dbReference type="ARBA" id="ARBA00023004"/>
    </source>
</evidence>
<comment type="caution">
    <text evidence="15">The sequence shown here is derived from an EMBL/GenBank/DDBJ whole genome shotgun (WGS) entry which is preliminary data.</text>
</comment>
<evidence type="ECO:0000256" key="11">
    <source>
        <dbReference type="RuleBase" id="RU003357"/>
    </source>
</evidence>
<keyword evidence="13" id="KW-0732">Signal</keyword>
<dbReference type="Gene3D" id="2.40.170.20">
    <property type="entry name" value="TonB-dependent receptor, beta-barrel domain"/>
    <property type="match status" value="1"/>
</dbReference>
<sequence>MVRSFRVLLLALACSAALAAQAQTGGPARIDIPPGDLVTALDSLAKQSGAQFVYRADQLKGLRTQGVQGARSSDEALDRLLRGSGYAARRDASGAVVIVKSEAAATPRPATAAPAASGGASADAAAQQTTTLETVQVTGSRIPRAQVEGPAPVTVVTSADIQASGFTSVPDVLRAMTQNGGETQSQQSFSGGDFSPGAEQVDLRGLGPNHTLVLVNGRRIADFPMPFKGRSNFTDISNIPLGMVDRIEVLTGSASAVYGSDAISGVVNFILKDYADGTTVDLRYGDTERGGGESIKLSLSSGFSRGAFNAVYGVELLDQKPLWAYERSLQDSTKDSPDPGAASRRAFLQTAWDPDDGDNEYYVDPGQATCDALAYLNKGSTYRASRPNWGRYDPIADDYPPGRFCGSDESIGYGTIISKRRGANAYGSMSYAFDGDTEWFAEVQLGYHEVELFTDVRSWSYMAPDGNEEGYFFNQATNRVEYWQRQFSPEEMGGLDQGMIRNKQKTFGVVTGFKGVFGEDWDWEAAFSHSQYKSEIGWPQIVAAAANNLFLGPQLGVDPTYELPIFNADPNRLYTPLTRAEYDSIADYTTYHPRSRTDTLSFTVTNTSLFEMPAGPAGFAGVVEIGNQAYDLNPDPRALEYYYYSWKDSNGKGSRDRWAAAGEVRMPLFETLNLSTAARYDRYRYSGREVGKFTYSAGLEWRPVDSLLVRGSYGTAFRAADLHYLYAGIGNDETSGVDYYRCRTEEPGETFEDCSWGDEGLIRTRSGNRYLEPETSTSWTAGLVWSPNDNFDLSVDYFDIDMRKQVQDMSNDPILRDEADCRIGSRVDGTPVDVNSPTCQDAISRVTRIDGRLYGIYVNPINIARESTNGIDFSTHFRLPTRIGDFRFTGNYTWVREHTFQQFDGDVIEDEFAVNSGFDIPRTKASATLSWEKNAWIASLHGERLGRLPNSDSYDGVFDPEDPEAGSPYIAATYRYNATLQYRFTDHMRLSLAVDNLFDKMPPRDKTYTAYPYYDVSWFDTLGRSYYLQFTYKFGGKAL</sequence>
<dbReference type="Gene3D" id="3.55.50.30">
    <property type="match status" value="1"/>
</dbReference>
<keyword evidence="3 10" id="KW-1134">Transmembrane beta strand</keyword>
<comment type="similarity">
    <text evidence="10 11">Belongs to the TonB-dependent receptor family.</text>
</comment>
<dbReference type="Proteomes" id="UP001431217">
    <property type="component" value="Unassembled WGS sequence"/>
</dbReference>
<evidence type="ECO:0000256" key="4">
    <source>
        <dbReference type="ARBA" id="ARBA00022496"/>
    </source>
</evidence>
<evidence type="ECO:0000256" key="9">
    <source>
        <dbReference type="ARBA" id="ARBA00023237"/>
    </source>
</evidence>
<evidence type="ECO:0000256" key="8">
    <source>
        <dbReference type="ARBA" id="ARBA00023136"/>
    </source>
</evidence>
<dbReference type="EMBL" id="JAMBEP010000001">
    <property type="protein sequence ID" value="MCL1634394.1"/>
    <property type="molecule type" value="Genomic_DNA"/>
</dbReference>
<keyword evidence="9 10" id="KW-0998">Cell outer membrane</keyword>
<dbReference type="InterPro" id="IPR012910">
    <property type="entry name" value="Plug_dom"/>
</dbReference>
<protein>
    <submittedName>
        <fullName evidence="15">TonB-dependent receptor</fullName>
    </submittedName>
</protein>
<keyword evidence="5 10" id="KW-0812">Transmembrane</keyword>
<keyword evidence="2 10" id="KW-0813">Transport</keyword>
<evidence type="ECO:0000256" key="1">
    <source>
        <dbReference type="ARBA" id="ARBA00004571"/>
    </source>
</evidence>
<dbReference type="InterPro" id="IPR036942">
    <property type="entry name" value="Beta-barrel_TonB_sf"/>
</dbReference>
<dbReference type="Pfam" id="PF00593">
    <property type="entry name" value="TonB_dep_Rec_b-barrel"/>
    <property type="match status" value="1"/>
</dbReference>
<keyword evidence="8 10" id="KW-0472">Membrane</keyword>
<evidence type="ECO:0000313" key="16">
    <source>
        <dbReference type="Proteomes" id="UP001431217"/>
    </source>
</evidence>
<proteinExistence type="inferred from homology"/>
<dbReference type="SUPFAM" id="SSF56935">
    <property type="entry name" value="Porins"/>
    <property type="match status" value="1"/>
</dbReference>
<feature type="signal peptide" evidence="13">
    <location>
        <begin position="1"/>
        <end position="22"/>
    </location>
</feature>
<keyword evidence="15" id="KW-0675">Receptor</keyword>
<dbReference type="Pfam" id="PF07660">
    <property type="entry name" value="STN"/>
    <property type="match status" value="1"/>
</dbReference>
<evidence type="ECO:0000256" key="2">
    <source>
        <dbReference type="ARBA" id="ARBA00022448"/>
    </source>
</evidence>
<dbReference type="InterPro" id="IPR000531">
    <property type="entry name" value="Beta-barrel_TonB"/>
</dbReference>
<evidence type="ECO:0000256" key="7">
    <source>
        <dbReference type="ARBA" id="ARBA00023077"/>
    </source>
</evidence>
<name>A0ABT0MHP4_9GAMM</name>
<feature type="region of interest" description="Disordered" evidence="12">
    <location>
        <begin position="107"/>
        <end position="130"/>
    </location>
</feature>
<keyword evidence="4" id="KW-0410">Iron transport</keyword>
<keyword evidence="6" id="KW-0408">Iron</keyword>
<evidence type="ECO:0000259" key="14">
    <source>
        <dbReference type="SMART" id="SM00965"/>
    </source>
</evidence>
<comment type="subcellular location">
    <subcellularLocation>
        <location evidence="1 10">Cell outer membrane</location>
        <topology evidence="1 10">Multi-pass membrane protein</topology>
    </subcellularLocation>
</comment>
<evidence type="ECO:0000256" key="3">
    <source>
        <dbReference type="ARBA" id="ARBA00022452"/>
    </source>
</evidence>
<evidence type="ECO:0000313" key="15">
    <source>
        <dbReference type="EMBL" id="MCL1634394.1"/>
    </source>
</evidence>
<evidence type="ECO:0000256" key="12">
    <source>
        <dbReference type="SAM" id="MobiDB-lite"/>
    </source>
</evidence>
<keyword evidence="4" id="KW-0406">Ion transport</keyword>
<keyword evidence="7 11" id="KW-0798">TonB box</keyword>
<dbReference type="PANTHER" id="PTHR47234:SF1">
    <property type="entry name" value="TONB-DEPENDENT RECEPTOR"/>
    <property type="match status" value="1"/>
</dbReference>
<feature type="chain" id="PRO_5046270029" evidence="13">
    <location>
        <begin position="23"/>
        <end position="1039"/>
    </location>
</feature>
<gene>
    <name evidence="15" type="ORF">M2650_07080</name>
</gene>